<organism evidence="8 9">
    <name type="scientific">Bacillus bingmayongensis</name>
    <dbReference type="NCBI Taxonomy" id="1150157"/>
    <lineage>
        <taxon>Bacteria</taxon>
        <taxon>Bacillati</taxon>
        <taxon>Bacillota</taxon>
        <taxon>Bacilli</taxon>
        <taxon>Bacillales</taxon>
        <taxon>Bacillaceae</taxon>
        <taxon>Bacillus</taxon>
    </lineage>
</organism>
<reference evidence="9" key="1">
    <citation type="submission" date="2023-11" db="EMBL/GenBank/DDBJ databases">
        <title>Genome Sequence of Bacillus pseudomycoides stain BUPM19.</title>
        <authorList>
            <person name="Farhat A."/>
        </authorList>
    </citation>
    <scope>NUCLEOTIDE SEQUENCE [LARGE SCALE GENOMIC DNA]</scope>
    <source>
        <strain evidence="9">BUPM19</strain>
    </source>
</reference>
<feature type="transmembrane region" description="Helical" evidence="6">
    <location>
        <begin position="35"/>
        <end position="58"/>
    </location>
</feature>
<dbReference type="RefSeq" id="WP_374217071.1">
    <property type="nucleotide sequence ID" value="NZ_JAXOVW010000007.1"/>
</dbReference>
<keyword evidence="9" id="KW-1185">Reference proteome</keyword>
<evidence type="ECO:0000256" key="5">
    <source>
        <dbReference type="ARBA" id="ARBA00023136"/>
    </source>
</evidence>
<dbReference type="Proteomes" id="UP001291930">
    <property type="component" value="Unassembled WGS sequence"/>
</dbReference>
<evidence type="ECO:0000256" key="4">
    <source>
        <dbReference type="ARBA" id="ARBA00022989"/>
    </source>
</evidence>
<dbReference type="SUPFAM" id="SSF103481">
    <property type="entry name" value="Multidrug resistance efflux transporter EmrE"/>
    <property type="match status" value="1"/>
</dbReference>
<feature type="domain" description="EamA" evidence="7">
    <location>
        <begin position="9"/>
        <end position="109"/>
    </location>
</feature>
<protein>
    <submittedName>
        <fullName evidence="8">EamA family transporter</fullName>
    </submittedName>
</protein>
<dbReference type="InterPro" id="IPR000620">
    <property type="entry name" value="EamA_dom"/>
</dbReference>
<gene>
    <name evidence="8" type="ORF">U2I54_05450</name>
</gene>
<evidence type="ECO:0000313" key="9">
    <source>
        <dbReference type="Proteomes" id="UP001291930"/>
    </source>
</evidence>
<dbReference type="PANTHER" id="PTHR12570">
    <property type="match status" value="1"/>
</dbReference>
<evidence type="ECO:0000256" key="6">
    <source>
        <dbReference type="SAM" id="Phobius"/>
    </source>
</evidence>
<keyword evidence="5 6" id="KW-0472">Membrane</keyword>
<feature type="transmembrane region" description="Helical" evidence="6">
    <location>
        <begin position="6"/>
        <end position="23"/>
    </location>
</feature>
<evidence type="ECO:0000256" key="2">
    <source>
        <dbReference type="ARBA" id="ARBA00007362"/>
    </source>
</evidence>
<sequence length="109" mass="12085">MILKVSLLIFMTILGALGGYFFKKATSNGIGFQKSFLINFIIGGILYSGGAIFNIILLKYVPYTIVYPLTAITYVWSLIIAYFFLSEKITKRKWLGVGCIIVGALVISM</sequence>
<dbReference type="Gene3D" id="1.10.3730.20">
    <property type="match status" value="1"/>
</dbReference>
<evidence type="ECO:0000259" key="7">
    <source>
        <dbReference type="Pfam" id="PF00892"/>
    </source>
</evidence>
<evidence type="ECO:0000313" key="8">
    <source>
        <dbReference type="EMBL" id="MDZ5606566.1"/>
    </source>
</evidence>
<dbReference type="InterPro" id="IPR037185">
    <property type="entry name" value="EmrE-like"/>
</dbReference>
<dbReference type="InterPro" id="IPR008521">
    <property type="entry name" value="Mg_trans_NIPA"/>
</dbReference>
<name>A0ABU5JTU8_9BACI</name>
<dbReference type="Pfam" id="PF00892">
    <property type="entry name" value="EamA"/>
    <property type="match status" value="1"/>
</dbReference>
<evidence type="ECO:0000256" key="1">
    <source>
        <dbReference type="ARBA" id="ARBA00004127"/>
    </source>
</evidence>
<comment type="subcellular location">
    <subcellularLocation>
        <location evidence="1">Endomembrane system</location>
        <topology evidence="1">Multi-pass membrane protein</topology>
    </subcellularLocation>
</comment>
<accession>A0ABU5JTU8</accession>
<keyword evidence="4 6" id="KW-1133">Transmembrane helix</keyword>
<dbReference type="EMBL" id="JAXOVW010000007">
    <property type="protein sequence ID" value="MDZ5606566.1"/>
    <property type="molecule type" value="Genomic_DNA"/>
</dbReference>
<evidence type="ECO:0000256" key="3">
    <source>
        <dbReference type="ARBA" id="ARBA00022692"/>
    </source>
</evidence>
<comment type="similarity">
    <text evidence="2">Belongs to the EamA transporter family.</text>
</comment>
<comment type="caution">
    <text evidence="8">The sequence shown here is derived from an EMBL/GenBank/DDBJ whole genome shotgun (WGS) entry which is preliminary data.</text>
</comment>
<keyword evidence="3 6" id="KW-0812">Transmembrane</keyword>
<proteinExistence type="inferred from homology"/>
<feature type="transmembrane region" description="Helical" evidence="6">
    <location>
        <begin position="64"/>
        <end position="85"/>
    </location>
</feature>